<comment type="caution">
    <text evidence="1">The sequence shown here is derived from an EMBL/GenBank/DDBJ whole genome shotgun (WGS) entry which is preliminary data.</text>
</comment>
<gene>
    <name evidence="1" type="ORF">C7I85_26245</name>
</gene>
<accession>A0A2P7S004</accession>
<evidence type="ECO:0000313" key="1">
    <source>
        <dbReference type="EMBL" id="PSJ55791.1"/>
    </source>
</evidence>
<name>A0A2P7S004_9HYPH</name>
<dbReference type="AlphaFoldDB" id="A0A2P7S004"/>
<dbReference type="RefSeq" id="WP_106726955.1">
    <property type="nucleotide sequence ID" value="NZ_PXYL01000022.1"/>
</dbReference>
<reference evidence="1 2" key="1">
    <citation type="submission" date="2018-03" db="EMBL/GenBank/DDBJ databases">
        <title>The draft genome of Mesorhizobium soli JCM 19897.</title>
        <authorList>
            <person name="Li L."/>
            <person name="Liu L."/>
            <person name="Liang L."/>
            <person name="Wang T."/>
            <person name="Zhang X."/>
        </authorList>
    </citation>
    <scope>NUCLEOTIDE SEQUENCE [LARGE SCALE GENOMIC DNA]</scope>
    <source>
        <strain evidence="1 2">JCM 19897</strain>
    </source>
</reference>
<keyword evidence="2" id="KW-1185">Reference proteome</keyword>
<organism evidence="1 2">
    <name type="scientific">Pseudaminobacter soli</name>
    <name type="common">ex Li et al. 2025</name>
    <dbReference type="NCBI Taxonomy" id="1295366"/>
    <lineage>
        <taxon>Bacteria</taxon>
        <taxon>Pseudomonadati</taxon>
        <taxon>Pseudomonadota</taxon>
        <taxon>Alphaproteobacteria</taxon>
        <taxon>Hyphomicrobiales</taxon>
        <taxon>Phyllobacteriaceae</taxon>
        <taxon>Pseudaminobacter</taxon>
    </lineage>
</organism>
<evidence type="ECO:0000313" key="2">
    <source>
        <dbReference type="Proteomes" id="UP000240653"/>
    </source>
</evidence>
<dbReference type="EMBL" id="PXYL01000022">
    <property type="protein sequence ID" value="PSJ55791.1"/>
    <property type="molecule type" value="Genomic_DNA"/>
</dbReference>
<sequence>MTALVPIEAGQYVLTYVDHFYPGDGDMAGALEYLVHGGSGWDCIRKAEDQFEVMQVERVMAKTYLAQGGRRCRNLVVAAASTSGEMLALRDKLFAIGFAADRAIAEEKARLIADFAVKTRMDALAKVHEALPHIFGRRG</sequence>
<protein>
    <submittedName>
        <fullName evidence="1">Uncharacterized protein</fullName>
    </submittedName>
</protein>
<proteinExistence type="predicted"/>
<dbReference type="Proteomes" id="UP000240653">
    <property type="component" value="Unassembled WGS sequence"/>
</dbReference>
<dbReference type="OrthoDB" id="8379099at2"/>